<evidence type="ECO:0000313" key="2">
    <source>
        <dbReference type="Proteomes" id="UP001647509"/>
    </source>
</evidence>
<dbReference type="Proteomes" id="UP001647509">
    <property type="component" value="Unassembled WGS sequence"/>
</dbReference>
<organism evidence="1 2">
    <name type="scientific">Pseudotamlana agarivorans</name>
    <dbReference type="NCBI Taxonomy" id="481183"/>
    <lineage>
        <taxon>Bacteria</taxon>
        <taxon>Pseudomonadati</taxon>
        <taxon>Bacteroidota</taxon>
        <taxon>Flavobacteriia</taxon>
        <taxon>Flavobacteriales</taxon>
        <taxon>Flavobacteriaceae</taxon>
        <taxon>Pseudotamlana</taxon>
    </lineage>
</organism>
<dbReference type="EMBL" id="JAHKPD010000018">
    <property type="protein sequence ID" value="MBU2951616.1"/>
    <property type="molecule type" value="Genomic_DNA"/>
</dbReference>
<keyword evidence="2" id="KW-1185">Reference proteome</keyword>
<sequence>MNTKKLCALVAFFILNTVLVFGQDNAYELREAIGMRGSSSDNYFEGKGYHLEKVNKSTAGIYQNWWSSSKRKCITVRIEDGKVRSVVNSKGDCGAVESSSYRHSNNSYHSSYDNDDIRLSSLSGMSEARASSELQDKGYRVKKQYGSSVLSMYWYKERGDKCLLMLVKNDRVTSVTKTSSKLCEGGSSSSNNYNSNRRGDYSYESNRHYYSGNKEYRDLRGWDALRAYSELERRGFYQEKEHQDDGKTFRLWKDRITDQCIKTISEDEKITEIFASEHCH</sequence>
<proteinExistence type="predicted"/>
<name>A0ACC5UBI1_9FLAO</name>
<gene>
    <name evidence="1" type="ORF">KO493_12990</name>
</gene>
<reference evidence="1" key="1">
    <citation type="submission" date="2021-05" db="EMBL/GenBank/DDBJ databases">
        <title>Draft genomes of bacteria isolated from model marine particles.</title>
        <authorList>
            <person name="Datta M.S."/>
            <person name="Schwartzman J.A."/>
            <person name="Enke T.N."/>
            <person name="Saavedra J."/>
            <person name="Cermak N."/>
            <person name="Cordero O.X."/>
        </authorList>
    </citation>
    <scope>NUCLEOTIDE SEQUENCE</scope>
    <source>
        <strain evidence="1">I2M19</strain>
    </source>
</reference>
<evidence type="ECO:0000313" key="1">
    <source>
        <dbReference type="EMBL" id="MBU2951616.1"/>
    </source>
</evidence>
<comment type="caution">
    <text evidence="1">The sequence shown here is derived from an EMBL/GenBank/DDBJ whole genome shotgun (WGS) entry which is preliminary data.</text>
</comment>
<protein>
    <submittedName>
        <fullName evidence="1">Uncharacterized protein</fullName>
    </submittedName>
</protein>
<accession>A0ACC5UBI1</accession>